<feature type="compositionally biased region" description="Basic and acidic residues" evidence="6">
    <location>
        <begin position="630"/>
        <end position="641"/>
    </location>
</feature>
<feature type="compositionally biased region" description="Polar residues" evidence="6">
    <location>
        <begin position="505"/>
        <end position="526"/>
    </location>
</feature>
<evidence type="ECO:0000313" key="11">
    <source>
        <dbReference type="EMBL" id="KAK3786085.1"/>
    </source>
</evidence>
<dbReference type="SUPFAM" id="SSF48065">
    <property type="entry name" value="DBL homology domain (DH-domain)"/>
    <property type="match status" value="1"/>
</dbReference>
<dbReference type="PANTHER" id="PTHR23182">
    <property type="entry name" value="BREAKPOINT CLUSTER REGION PROTEIN BCR"/>
    <property type="match status" value="1"/>
</dbReference>
<evidence type="ECO:0000256" key="3">
    <source>
        <dbReference type="ARBA" id="ARBA00022468"/>
    </source>
</evidence>
<feature type="region of interest" description="Disordered" evidence="6">
    <location>
        <begin position="805"/>
        <end position="836"/>
    </location>
</feature>
<dbReference type="GO" id="GO:0016020">
    <property type="term" value="C:membrane"/>
    <property type="evidence" value="ECO:0007669"/>
    <property type="project" value="TreeGrafter"/>
</dbReference>
<dbReference type="EMBL" id="JAWDGP010002014">
    <property type="protein sequence ID" value="KAK3786085.1"/>
    <property type="molecule type" value="Genomic_DNA"/>
</dbReference>
<evidence type="ECO:0000259" key="8">
    <source>
        <dbReference type="PROSITE" id="PS50004"/>
    </source>
</evidence>
<evidence type="ECO:0000256" key="4">
    <source>
        <dbReference type="ARBA" id="ARBA00022658"/>
    </source>
</evidence>
<feature type="compositionally biased region" description="Polar residues" evidence="6">
    <location>
        <begin position="469"/>
        <end position="491"/>
    </location>
</feature>
<reference evidence="11" key="1">
    <citation type="journal article" date="2023" name="G3 (Bethesda)">
        <title>A reference genome for the long-term kleptoplast-retaining sea slug Elysia crispata morphotype clarki.</title>
        <authorList>
            <person name="Eastman K.E."/>
            <person name="Pendleton A.L."/>
            <person name="Shaikh M.A."/>
            <person name="Suttiyut T."/>
            <person name="Ogas R."/>
            <person name="Tomko P."/>
            <person name="Gavelis G."/>
            <person name="Widhalm J.R."/>
            <person name="Wisecaver J.H."/>
        </authorList>
    </citation>
    <scope>NUCLEOTIDE SEQUENCE</scope>
    <source>
        <strain evidence="11">ECLA1</strain>
    </source>
</reference>
<feature type="domain" description="DH" evidence="9">
    <location>
        <begin position="1296"/>
        <end position="1484"/>
    </location>
</feature>
<dbReference type="InterPro" id="IPR001849">
    <property type="entry name" value="PH_domain"/>
</dbReference>
<feature type="compositionally biased region" description="Polar residues" evidence="6">
    <location>
        <begin position="614"/>
        <end position="625"/>
    </location>
</feature>
<feature type="compositionally biased region" description="Low complexity" evidence="6">
    <location>
        <begin position="652"/>
        <end position="674"/>
    </location>
</feature>
<dbReference type="InterPro" id="IPR000198">
    <property type="entry name" value="RhoGAP_dom"/>
</dbReference>
<dbReference type="SUPFAM" id="SSF48350">
    <property type="entry name" value="GTPase activation domain, GAP"/>
    <property type="match status" value="1"/>
</dbReference>
<evidence type="ECO:0000259" key="7">
    <source>
        <dbReference type="PROSITE" id="PS50003"/>
    </source>
</evidence>
<dbReference type="InterPro" id="IPR000219">
    <property type="entry name" value="DH_dom"/>
</dbReference>
<dbReference type="PROSITE" id="PS50238">
    <property type="entry name" value="RHOGAP"/>
    <property type="match status" value="1"/>
</dbReference>
<dbReference type="SMART" id="SM00325">
    <property type="entry name" value="RhoGEF"/>
    <property type="match status" value="1"/>
</dbReference>
<keyword evidence="3" id="KW-0343">GTPase activation</keyword>
<dbReference type="Gene3D" id="1.10.555.10">
    <property type="entry name" value="Rho GTPase activation protein"/>
    <property type="match status" value="1"/>
</dbReference>
<feature type="compositionally biased region" description="Basic and acidic residues" evidence="6">
    <location>
        <begin position="1251"/>
        <end position="1260"/>
    </location>
</feature>
<dbReference type="InterPro" id="IPR035899">
    <property type="entry name" value="DBL_dom_sf"/>
</dbReference>
<feature type="domain" description="C2" evidence="8">
    <location>
        <begin position="1692"/>
        <end position="1808"/>
    </location>
</feature>
<feature type="compositionally biased region" description="Basic and acidic residues" evidence="6">
    <location>
        <begin position="806"/>
        <end position="827"/>
    </location>
</feature>
<feature type="region of interest" description="Disordered" evidence="6">
    <location>
        <begin position="853"/>
        <end position="880"/>
    </location>
</feature>
<feature type="compositionally biased region" description="Basic and acidic residues" evidence="6">
    <location>
        <begin position="434"/>
        <end position="453"/>
    </location>
</feature>
<dbReference type="PANTHER" id="PTHR23182:SF1">
    <property type="entry name" value="RHO GTPASE ACTIVATING PROTEIN AT 1A, ISOFORM E"/>
    <property type="match status" value="1"/>
</dbReference>
<evidence type="ECO:0000256" key="5">
    <source>
        <dbReference type="SAM" id="Coils"/>
    </source>
</evidence>
<dbReference type="Pfam" id="PF00620">
    <property type="entry name" value="RhoGAP"/>
    <property type="match status" value="1"/>
</dbReference>
<dbReference type="InterPro" id="IPR008936">
    <property type="entry name" value="Rho_GTPase_activation_prot"/>
</dbReference>
<feature type="region of interest" description="Disordered" evidence="6">
    <location>
        <begin position="206"/>
        <end position="248"/>
    </location>
</feature>
<feature type="compositionally biased region" description="Low complexity" evidence="6">
    <location>
        <begin position="552"/>
        <end position="565"/>
    </location>
</feature>
<sequence>MKAANVCRMREAFLEECKRHDYVIPSAASRTTVLEGIEKLAEDDVIDKSAVATRTSAIQESLCTTDQQINQLCQQLKGQLFTKGFLIRVLAVLCGDRVVTEAHIADLARQVEQINTALLEVISNDNLRFCSFGQEIKTSQSVRSTLNEQVNEINSNIVKSEVVRSTSAAVKTRAKPVPAARSKCKSSHEISNLSVAIDALPVRPSSETGNSVLTDRTVGSFHSNKDKFSSESGRTEIRDPSSEDTKVCRNLQPTCENPQMNEGSEDEESPYDNVLSLQDYLTSTMFRRKKSNASRADLERNSLSSKDNFLAVTSKHVAPSEIPRSQESTTQSPHLGRHFQMLKMTTGFDFVLDDNESNTQHSDGGSGANHVNSDNSEAKSDNGIVDSHALRGDISTGVSPNIDEVKNRHSSHNDVRQNVDISNQVSLSPTPQGDADRDKGHEKKYDEGQEEKTVSNLEQKFRASATVINVNHPQGTSGPRNATSSTDSPRLTPSAPPAYEVLPPSTHTEANARVNTSQAVRTTAASATAPVAERTPACKDKTFGRSPDGAVTLTASTPTPSTCSSGNVESSHKQTPVPARSAPNPPPVAKKPARYGSGKAAPPVPGVKPALKPSQSAHAQLSNFSAEPKGPSKPDKIEETSACHGDYVNFGLPHSHSSPVASPSLSKSKSPNPVDTAPKPSSGTDGRKGNVNGIAELFGGKTRTQSHKSSQNDSVSASSDYTTPPVHARKRANETINNLRENTHPEENTCDQVGAEVTSSKADNIQDSKCVTEEKGEEEQKLSTIQTAVRHSLLAADAVAWPAGLDHPELKPCSDDEDLDSKTKQDEEGGGLGELIGKSRSSLISIHNRLHRGGTLANDTEPTEENSSTQINTQREEGDIDRDAFDFHEEGHTTERMWSQDSVDTIVNSEEDYQDRRLCRDRSVSFTFDKDVKEAVLCLDAILGSEPVDDTLGRNPSVRLSTTSTSSSVASNPRSSSTPSSPVSLRRQHELGVTDASADRRKSSLASYENWTINRAVTRPITSTPDFDYSSEDDNEGVEGEVDDVLSEGVASPCLMKRDGPAKGSKDSGLCDDISLTSESGHVTITAGTGSGTEGGVGVLADGKIRDLDALKLLTERAGEDDDEMEGGDGEGMDTQNKLPHSLKENSGDQDMDSISVASDIVFIPGSRGGSRYRKYTAAQEKLPEEDEEDNEEVLMQPEPVHNDIDSGATQRQPEGDHSRHEQRQMPGDEDRARLSSSGSPEWQRPVSTESKTRLSHEMSDSISITSSVEDEEPHSITMDSSYDETDSAREGMLKMRQLLVKGVLDSEKVYLDNLTVLINYKKLLETNSESTQPVISREDVNAIFSNIETIYHIHSEFVTSLEPKVKDWHHEESIGEIFKIMISKFIDFGNYLTNYKQAVSTIHRCSQDSERFQELAQKIVLTSTVKESCSLENALFKPVQRVQRNTLVLHDLIKYTPQDHPDHEALQKALKLSHHILETFASAVPKSDTTKENRRLVKSSFLVELVNGVRKLRYVFLFSDVLVCTKRETHRNNKVTFEPKWFTPLSEATFDTKFDYTDDTKATKREDIDQLKSKLRALKKEMRAEMKKFDDKDKHRSLVSLGGATRVVEKLRKKISQYEAQLILASPKLPFKVSLNGGKVNTLLMTTDYEREEWKETIHSLCSRTSQAPVMSSIFVQDLINSVKETPQVNKIGSVLLQKDEDILSGTLNVTVHKINGLTEYCDTYCCLEMDSFGHFFMKARTHICEGTRDPAWNEDFELELESSQTLRFLCFRRGETDGDAGDIMLGRGAIELSKQWLKGSFQEKTVSMNEISLVVSVRHTPAEKTMQRTLSRVSAAVFGVKIASLARREGKTVPTIVTACLQEVEKRGLDEVGIYRVSGVTSELQRIKKLFDKNIRGGAASLTDVDINAVTGILKLYFRELPEPLFTEACYQNFIDTLKLQDEEAKAQCMLSLLHGLPDTNYYTIVTLMEHLIKVARNVGENKMSIHNLSTIFGPTLLAPATNQIASDPLEMMCKGAEQVLRQAGVVNYLLGLAVSGRSLRRSA</sequence>
<feature type="region of interest" description="Disordered" evidence="6">
    <location>
        <begin position="315"/>
        <end position="335"/>
    </location>
</feature>
<organism evidence="11 12">
    <name type="scientific">Elysia crispata</name>
    <name type="common">lettuce slug</name>
    <dbReference type="NCBI Taxonomy" id="231223"/>
    <lineage>
        <taxon>Eukaryota</taxon>
        <taxon>Metazoa</taxon>
        <taxon>Spiralia</taxon>
        <taxon>Lophotrochozoa</taxon>
        <taxon>Mollusca</taxon>
        <taxon>Gastropoda</taxon>
        <taxon>Heterobranchia</taxon>
        <taxon>Euthyneura</taxon>
        <taxon>Panpulmonata</taxon>
        <taxon>Sacoglossa</taxon>
        <taxon>Placobranchoidea</taxon>
        <taxon>Plakobranchidae</taxon>
        <taxon>Elysia</taxon>
    </lineage>
</organism>
<dbReference type="SMART" id="SM00233">
    <property type="entry name" value="PH"/>
    <property type="match status" value="1"/>
</dbReference>
<proteinExistence type="predicted"/>
<dbReference type="Pfam" id="PF00621">
    <property type="entry name" value="RhoGEF"/>
    <property type="match status" value="1"/>
</dbReference>
<feature type="region of interest" description="Disordered" evidence="6">
    <location>
        <begin position="469"/>
        <end position="783"/>
    </location>
</feature>
<feature type="compositionally biased region" description="Polar residues" evidence="6">
    <location>
        <begin position="357"/>
        <end position="375"/>
    </location>
</feature>
<dbReference type="GO" id="GO:0005096">
    <property type="term" value="F:GTPase activator activity"/>
    <property type="evidence" value="ECO:0007669"/>
    <property type="project" value="UniProtKB-KW"/>
</dbReference>
<dbReference type="PROSITE" id="PS50003">
    <property type="entry name" value="PH_DOMAIN"/>
    <property type="match status" value="1"/>
</dbReference>
<feature type="compositionally biased region" description="Basic and acidic residues" evidence="6">
    <location>
        <begin position="223"/>
        <end position="247"/>
    </location>
</feature>
<feature type="compositionally biased region" description="Acidic residues" evidence="6">
    <location>
        <begin position="1184"/>
        <end position="1193"/>
    </location>
</feature>
<dbReference type="InterPro" id="IPR000008">
    <property type="entry name" value="C2_dom"/>
</dbReference>
<evidence type="ECO:0000256" key="6">
    <source>
        <dbReference type="SAM" id="MobiDB-lite"/>
    </source>
</evidence>
<feature type="compositionally biased region" description="Basic and acidic residues" evidence="6">
    <location>
        <begin position="764"/>
        <end position="781"/>
    </location>
</feature>
<feature type="compositionally biased region" description="Low complexity" evidence="6">
    <location>
        <begin position="709"/>
        <end position="719"/>
    </location>
</feature>
<dbReference type="GO" id="GO:0005085">
    <property type="term" value="F:guanyl-nucleotide exchange factor activity"/>
    <property type="evidence" value="ECO:0007669"/>
    <property type="project" value="UniProtKB-KW"/>
</dbReference>
<dbReference type="GO" id="GO:0043197">
    <property type="term" value="C:dendritic spine"/>
    <property type="evidence" value="ECO:0007669"/>
    <property type="project" value="UniProtKB-SubCell"/>
</dbReference>
<evidence type="ECO:0000259" key="9">
    <source>
        <dbReference type="PROSITE" id="PS50010"/>
    </source>
</evidence>
<dbReference type="Gene3D" id="2.30.29.30">
    <property type="entry name" value="Pleckstrin-homology domain (PH domain)/Phosphotyrosine-binding domain (PTB)"/>
    <property type="match status" value="1"/>
</dbReference>
<feature type="compositionally biased region" description="Polar residues" evidence="6">
    <location>
        <begin position="1235"/>
        <end position="1250"/>
    </location>
</feature>
<dbReference type="SUPFAM" id="SSF49562">
    <property type="entry name" value="C2 domain (Calcium/lipid-binding domain, CaLB)"/>
    <property type="match status" value="1"/>
</dbReference>
<dbReference type="PROSITE" id="PS50010">
    <property type="entry name" value="DH_2"/>
    <property type="match status" value="1"/>
</dbReference>
<dbReference type="Proteomes" id="UP001283361">
    <property type="component" value="Unassembled WGS sequence"/>
</dbReference>
<keyword evidence="5" id="KW-0175">Coiled coil</keyword>
<feature type="compositionally biased region" description="Polar residues" evidence="6">
    <location>
        <begin position="323"/>
        <end position="333"/>
    </location>
</feature>
<accession>A0AAE1AEK5</accession>
<feature type="domain" description="PH" evidence="7">
    <location>
        <begin position="1496"/>
        <end position="1664"/>
    </location>
</feature>
<dbReference type="SUPFAM" id="SSF50729">
    <property type="entry name" value="PH domain-like"/>
    <property type="match status" value="1"/>
</dbReference>
<feature type="compositionally biased region" description="Polar residues" evidence="6">
    <location>
        <begin position="857"/>
        <end position="873"/>
    </location>
</feature>
<dbReference type="CDD" id="cd00160">
    <property type="entry name" value="RhoGEF"/>
    <property type="match status" value="1"/>
</dbReference>
<dbReference type="GO" id="GO:0007165">
    <property type="term" value="P:signal transduction"/>
    <property type="evidence" value="ECO:0007669"/>
    <property type="project" value="InterPro"/>
</dbReference>
<feature type="region of interest" description="Disordered" evidence="6">
    <location>
        <begin position="946"/>
        <end position="999"/>
    </location>
</feature>
<feature type="compositionally biased region" description="Basic and acidic residues" evidence="6">
    <location>
        <begin position="987"/>
        <end position="999"/>
    </location>
</feature>
<comment type="subcellular location">
    <subcellularLocation>
        <location evidence="1">Cell projection</location>
        <location evidence="1">Axon</location>
    </subcellularLocation>
    <subcellularLocation>
        <location evidence="2">Cell projection</location>
        <location evidence="2">Dendritic spine</location>
    </subcellularLocation>
</comment>
<feature type="compositionally biased region" description="Basic and acidic residues" evidence="6">
    <location>
        <begin position="1214"/>
        <end position="1234"/>
    </location>
</feature>
<dbReference type="SMART" id="SM00239">
    <property type="entry name" value="C2"/>
    <property type="match status" value="1"/>
</dbReference>
<evidence type="ECO:0000256" key="2">
    <source>
        <dbReference type="ARBA" id="ARBA00004552"/>
    </source>
</evidence>
<keyword evidence="4" id="KW-0344">Guanine-nucleotide releasing factor</keyword>
<protein>
    <recommendedName>
        <fullName evidence="13">Active breakpoint cluster region-related protein</fullName>
    </recommendedName>
</protein>
<feature type="coiled-coil region" evidence="5">
    <location>
        <begin position="1562"/>
        <end position="1622"/>
    </location>
</feature>
<dbReference type="Gene3D" id="2.60.40.150">
    <property type="entry name" value="C2 domain"/>
    <property type="match status" value="1"/>
</dbReference>
<dbReference type="PROSITE" id="PS50004">
    <property type="entry name" value="C2"/>
    <property type="match status" value="1"/>
</dbReference>
<feature type="compositionally biased region" description="Low complexity" evidence="6">
    <location>
        <begin position="956"/>
        <end position="985"/>
    </location>
</feature>
<comment type="caution">
    <text evidence="11">The sequence shown here is derived from an EMBL/GenBank/DDBJ whole genome shotgun (WGS) entry which is preliminary data.</text>
</comment>
<evidence type="ECO:0000259" key="10">
    <source>
        <dbReference type="PROSITE" id="PS50238"/>
    </source>
</evidence>
<dbReference type="InterPro" id="IPR011993">
    <property type="entry name" value="PH-like_dom_sf"/>
</dbReference>
<dbReference type="GO" id="GO:0030424">
    <property type="term" value="C:axon"/>
    <property type="evidence" value="ECO:0007669"/>
    <property type="project" value="UniProtKB-SubCell"/>
</dbReference>
<feature type="compositionally biased region" description="Basic and acidic residues" evidence="6">
    <location>
        <begin position="403"/>
        <end position="417"/>
    </location>
</feature>
<name>A0AAE1AEK5_9GAST</name>
<dbReference type="Pfam" id="PF00168">
    <property type="entry name" value="C2"/>
    <property type="match status" value="1"/>
</dbReference>
<feature type="region of interest" description="Disordered" evidence="6">
    <location>
        <begin position="352"/>
        <end position="457"/>
    </location>
</feature>
<feature type="compositionally biased region" description="Acidic residues" evidence="6">
    <location>
        <begin position="1119"/>
        <end position="1132"/>
    </location>
</feature>
<dbReference type="Gene3D" id="1.20.900.10">
    <property type="entry name" value="Dbl homology (DH) domain"/>
    <property type="match status" value="1"/>
</dbReference>
<feature type="domain" description="Rho-GAP" evidence="10">
    <location>
        <begin position="1842"/>
        <end position="2040"/>
    </location>
</feature>
<evidence type="ECO:0000313" key="12">
    <source>
        <dbReference type="Proteomes" id="UP001283361"/>
    </source>
</evidence>
<evidence type="ECO:0008006" key="13">
    <source>
        <dbReference type="Google" id="ProtNLM"/>
    </source>
</evidence>
<dbReference type="InterPro" id="IPR037769">
    <property type="entry name" value="Abr/Bcr"/>
</dbReference>
<feature type="region of interest" description="Disordered" evidence="6">
    <location>
        <begin position="1115"/>
        <end position="1288"/>
    </location>
</feature>
<feature type="compositionally biased region" description="Polar residues" evidence="6">
    <location>
        <begin position="419"/>
        <end position="431"/>
    </location>
</feature>
<gene>
    <name evidence="11" type="ORF">RRG08_045472</name>
</gene>
<dbReference type="InterPro" id="IPR035892">
    <property type="entry name" value="C2_domain_sf"/>
</dbReference>
<keyword evidence="12" id="KW-1185">Reference proteome</keyword>
<evidence type="ECO:0000256" key="1">
    <source>
        <dbReference type="ARBA" id="ARBA00004489"/>
    </source>
</evidence>
<dbReference type="SMART" id="SM00324">
    <property type="entry name" value="RhoGAP"/>
    <property type="match status" value="1"/>
</dbReference>